<protein>
    <submittedName>
        <fullName evidence="1">Uncharacterized protein</fullName>
    </submittedName>
</protein>
<organism evidence="1 2">
    <name type="scientific">Naganishia cerealis</name>
    <dbReference type="NCBI Taxonomy" id="610337"/>
    <lineage>
        <taxon>Eukaryota</taxon>
        <taxon>Fungi</taxon>
        <taxon>Dikarya</taxon>
        <taxon>Basidiomycota</taxon>
        <taxon>Agaricomycotina</taxon>
        <taxon>Tremellomycetes</taxon>
        <taxon>Filobasidiales</taxon>
        <taxon>Filobasidiaceae</taxon>
        <taxon>Naganishia</taxon>
    </lineage>
</organism>
<gene>
    <name evidence="1" type="ORF">QFC19_008662</name>
</gene>
<dbReference type="Proteomes" id="UP001241377">
    <property type="component" value="Unassembled WGS sequence"/>
</dbReference>
<evidence type="ECO:0000313" key="1">
    <source>
        <dbReference type="EMBL" id="KAJ9092624.1"/>
    </source>
</evidence>
<evidence type="ECO:0000313" key="2">
    <source>
        <dbReference type="Proteomes" id="UP001241377"/>
    </source>
</evidence>
<reference evidence="1" key="1">
    <citation type="submission" date="2023-04" db="EMBL/GenBank/DDBJ databases">
        <title>Draft Genome sequencing of Naganishia species isolated from polar environments using Oxford Nanopore Technology.</title>
        <authorList>
            <person name="Leo P."/>
            <person name="Venkateswaran K."/>
        </authorList>
    </citation>
    <scope>NUCLEOTIDE SEQUENCE</scope>
    <source>
        <strain evidence="1">MNA-CCFEE 5261</strain>
    </source>
</reference>
<accession>A0ACC2V0U8</accession>
<proteinExistence type="predicted"/>
<dbReference type="EMBL" id="JASBWR010000133">
    <property type="protein sequence ID" value="KAJ9092624.1"/>
    <property type="molecule type" value="Genomic_DNA"/>
</dbReference>
<keyword evidence="2" id="KW-1185">Reference proteome</keyword>
<comment type="caution">
    <text evidence="1">The sequence shown here is derived from an EMBL/GenBank/DDBJ whole genome shotgun (WGS) entry which is preliminary data.</text>
</comment>
<name>A0ACC2V0U8_9TREE</name>
<sequence length="144" mass="15029">MSVCPRIDLSVVSRRGSVASVSSGRIRPVTVPAKVEGSEADPMTPAPLSARSPGKFMAVEQAAIAAAEAARKGQDSAQEGDVLYSSDTLEILCNGVVVPLNMTLAAVKQFIWNNPGVHGPRGPGLNLPSAADVVLHYRLKKNGL</sequence>